<dbReference type="InterPro" id="IPR007110">
    <property type="entry name" value="Ig-like_dom"/>
</dbReference>
<reference evidence="3" key="1">
    <citation type="submission" date="2019-06" db="EMBL/GenBank/DDBJ databases">
        <title>G10K-VGP Goodes thornscrub tortoise genome, primary haplotype.</title>
        <authorList>
            <person name="Murphy B."/>
            <person name="Edwards T."/>
            <person name="Rhie A."/>
            <person name="Koren S."/>
            <person name="Phillippy A."/>
            <person name="Fedrigo O."/>
            <person name="Haase B."/>
            <person name="Mountcastle J."/>
            <person name="Lewin H."/>
            <person name="Damas J."/>
            <person name="Howe K."/>
            <person name="Formenti G."/>
            <person name="Myers G."/>
            <person name="Durbin R."/>
            <person name="Jarvis E.D."/>
        </authorList>
    </citation>
    <scope>NUCLEOTIDE SEQUENCE [LARGE SCALE GENOMIC DNA]</scope>
</reference>
<dbReference type="Gene3D" id="2.60.40.10">
    <property type="entry name" value="Immunoglobulins"/>
    <property type="match status" value="4"/>
</dbReference>
<dbReference type="PROSITE" id="PS50835">
    <property type="entry name" value="IG_LIKE"/>
    <property type="match status" value="4"/>
</dbReference>
<reference evidence="3" key="3">
    <citation type="submission" date="2025-09" db="UniProtKB">
        <authorList>
            <consortium name="Ensembl"/>
        </authorList>
    </citation>
    <scope>IDENTIFICATION</scope>
</reference>
<dbReference type="InterPro" id="IPR013098">
    <property type="entry name" value="Ig_I-set"/>
</dbReference>
<dbReference type="InterPro" id="IPR036179">
    <property type="entry name" value="Ig-like_dom_sf"/>
</dbReference>
<dbReference type="Proteomes" id="UP000694390">
    <property type="component" value="Chromosome 11"/>
</dbReference>
<dbReference type="InterPro" id="IPR003599">
    <property type="entry name" value="Ig_sub"/>
</dbReference>
<proteinExistence type="predicted"/>
<accession>A0A8C4YKC7</accession>
<dbReference type="Ensembl" id="ENSGEVT00005027644.1">
    <property type="protein sequence ID" value="ENSGEVP00005026277.1"/>
    <property type="gene ID" value="ENSGEVG00005018628.1"/>
</dbReference>
<feature type="domain" description="Ig-like" evidence="2">
    <location>
        <begin position="298"/>
        <end position="386"/>
    </location>
</feature>
<sequence>VQMLVNMSAFFSFEIEPPSFIKKVENVTALVGDTVTLQSVVKGSSPISITWMKGKDIIKEDNKVKVTFENGLATLQITGVQISSGGKYTCVAENDAGSQTCFGELAVKEPAQITEKPELIEVTAGDPAILEYTVAGTPELKTKWFKDGKPAKYKMSFVGSKATLKLIGVAIEDSGEYVCEAKNDSPYFSKEFEPMEVLKDSDVALECEVSGTPPFEVFWLKDNKPVRSSRRHRISIEDSLISLHVFRFDASAVGEYQCRVTNAVGSCVCTEVCSSALHRSALQLTLTKSLFFLPLEPPQFVKKIENISSLRGGSAVFQAALKGSLPITVSWLKDNDDVIEDNNIKMTFVNNMATLLVRSIEVKHDGKYFCQAKNDAGIQRCSALLTVKGWFSTECFRRIKTIAH</sequence>
<dbReference type="GO" id="GO:0070593">
    <property type="term" value="P:dendrite self-avoidance"/>
    <property type="evidence" value="ECO:0007669"/>
    <property type="project" value="TreeGrafter"/>
</dbReference>
<protein>
    <recommendedName>
        <fullName evidence="2">Ig-like domain-containing protein</fullName>
    </recommendedName>
</protein>
<dbReference type="PANTHER" id="PTHR10075">
    <property type="entry name" value="BASIGIN RELATED"/>
    <property type="match status" value="1"/>
</dbReference>
<dbReference type="GO" id="GO:0007411">
    <property type="term" value="P:axon guidance"/>
    <property type="evidence" value="ECO:0007669"/>
    <property type="project" value="TreeGrafter"/>
</dbReference>
<feature type="domain" description="Ig-like" evidence="2">
    <location>
        <begin position="18"/>
        <end position="114"/>
    </location>
</feature>
<feature type="domain" description="Ig-like" evidence="2">
    <location>
        <begin position="121"/>
        <end position="185"/>
    </location>
</feature>
<dbReference type="PANTHER" id="PTHR10075:SF14">
    <property type="entry name" value="CELL ADHESION MOLECULE DSCAM2-RELATED"/>
    <property type="match status" value="1"/>
</dbReference>
<dbReference type="AlphaFoldDB" id="A0A8C4YKC7"/>
<organism evidence="3 4">
    <name type="scientific">Gopherus evgoodei</name>
    <name type="common">Goodes thornscrub tortoise</name>
    <dbReference type="NCBI Taxonomy" id="1825980"/>
    <lineage>
        <taxon>Eukaryota</taxon>
        <taxon>Metazoa</taxon>
        <taxon>Chordata</taxon>
        <taxon>Craniata</taxon>
        <taxon>Vertebrata</taxon>
        <taxon>Euteleostomi</taxon>
        <taxon>Archelosauria</taxon>
        <taxon>Testudinata</taxon>
        <taxon>Testudines</taxon>
        <taxon>Cryptodira</taxon>
        <taxon>Durocryptodira</taxon>
        <taxon>Testudinoidea</taxon>
        <taxon>Testudinidae</taxon>
        <taxon>Gopherus</taxon>
    </lineage>
</organism>
<dbReference type="GO" id="GO:0030424">
    <property type="term" value="C:axon"/>
    <property type="evidence" value="ECO:0007669"/>
    <property type="project" value="TreeGrafter"/>
</dbReference>
<dbReference type="InterPro" id="IPR013783">
    <property type="entry name" value="Ig-like_fold"/>
</dbReference>
<dbReference type="GO" id="GO:0005886">
    <property type="term" value="C:plasma membrane"/>
    <property type="evidence" value="ECO:0007669"/>
    <property type="project" value="TreeGrafter"/>
</dbReference>
<dbReference type="InterPro" id="IPR003598">
    <property type="entry name" value="Ig_sub2"/>
</dbReference>
<feature type="domain" description="Ig-like" evidence="2">
    <location>
        <begin position="186"/>
        <end position="285"/>
    </location>
</feature>
<keyword evidence="4" id="KW-1185">Reference proteome</keyword>
<dbReference type="SMART" id="SM00408">
    <property type="entry name" value="IGc2"/>
    <property type="match status" value="4"/>
</dbReference>
<evidence type="ECO:0000313" key="3">
    <source>
        <dbReference type="Ensembl" id="ENSGEVP00005026277.1"/>
    </source>
</evidence>
<evidence type="ECO:0000256" key="1">
    <source>
        <dbReference type="ARBA" id="ARBA00023319"/>
    </source>
</evidence>
<dbReference type="GO" id="GO:0007156">
    <property type="term" value="P:homophilic cell adhesion via plasma membrane adhesion molecules"/>
    <property type="evidence" value="ECO:0007669"/>
    <property type="project" value="TreeGrafter"/>
</dbReference>
<evidence type="ECO:0000313" key="4">
    <source>
        <dbReference type="Proteomes" id="UP000694390"/>
    </source>
</evidence>
<dbReference type="GO" id="GO:0098632">
    <property type="term" value="F:cell-cell adhesion mediator activity"/>
    <property type="evidence" value="ECO:0007669"/>
    <property type="project" value="TreeGrafter"/>
</dbReference>
<keyword evidence="1" id="KW-0393">Immunoglobulin domain</keyword>
<dbReference type="SUPFAM" id="SSF48726">
    <property type="entry name" value="Immunoglobulin"/>
    <property type="match status" value="4"/>
</dbReference>
<reference evidence="3" key="2">
    <citation type="submission" date="2025-08" db="UniProtKB">
        <authorList>
            <consortium name="Ensembl"/>
        </authorList>
    </citation>
    <scope>IDENTIFICATION</scope>
</reference>
<dbReference type="SMART" id="SM00409">
    <property type="entry name" value="IG"/>
    <property type="match status" value="4"/>
</dbReference>
<dbReference type="OrthoDB" id="5969272at2759"/>
<dbReference type="FunFam" id="2.60.40.10:FF:000022">
    <property type="entry name" value="Cardiac titin"/>
    <property type="match status" value="4"/>
</dbReference>
<dbReference type="Pfam" id="PF07679">
    <property type="entry name" value="I-set"/>
    <property type="match status" value="4"/>
</dbReference>
<name>A0A8C4YKC7_9SAUR</name>
<evidence type="ECO:0000259" key="2">
    <source>
        <dbReference type="PROSITE" id="PS50835"/>
    </source>
</evidence>
<dbReference type="GeneTree" id="ENSGT01110000267173"/>